<evidence type="ECO:0000313" key="2">
    <source>
        <dbReference type="Proteomes" id="UP000229753"/>
    </source>
</evidence>
<protein>
    <submittedName>
        <fullName evidence="1">Uncharacterized protein</fullName>
    </submittedName>
</protein>
<organism evidence="1 2">
    <name type="scientific">Candidatus Woesebacteria bacterium CG_4_10_14_0_2_um_filter_39_14</name>
    <dbReference type="NCBI Taxonomy" id="1975054"/>
    <lineage>
        <taxon>Bacteria</taxon>
        <taxon>Candidatus Woeseibacteriota</taxon>
    </lineage>
</organism>
<sequence length="478" mass="53575">MTEALHKVQLTDRGKAENLLAVGFEGLKRIQEGAIQRIIMTLPKNLQESNGFSVLNWYFDTDYITSDAPFGVDLVVTDEVENFLPEGNAFHITSNLAAGSLSKGKPLLPPFVHGENNVSTHRGVGLRAAYALLVALGIPEYGPSFETSLGYKELFLFASKRGGLDAEQWVYEDRIGQWGAENDERITDLLYVDRKNGGLGRLHPVLFEIMTLLKKGEKLPEKEHRGYKKKLLSCLNETQGLRYRWLDRLSDVLNGNKKTEALKIWDTETLTFHLDMLLGKKVSYVSQPSRTVVLEFDPRKSLGKRGILILPLDDRNPETTAMVPEITPDSIVRVYSKDESDAYGLPWAPVDSLDQGNWIKGIKPQGVDLSRSDPSMALCGIKYGDKPDYAKDVVRLWEGPLSSGAVVPLLGLIPFSSENDSHLFKILVKILSDGIESEEKILTSEALSIIQNSGLRGLVYTLFDRHDRKERRRAKMYL</sequence>
<name>A0A2M7TN66_9BACT</name>
<accession>A0A2M7TN66</accession>
<dbReference type="AlphaFoldDB" id="A0A2M7TN66"/>
<dbReference type="Proteomes" id="UP000229753">
    <property type="component" value="Unassembled WGS sequence"/>
</dbReference>
<evidence type="ECO:0000313" key="1">
    <source>
        <dbReference type="EMBL" id="PIZ48378.1"/>
    </source>
</evidence>
<dbReference type="EMBL" id="PFNO01000125">
    <property type="protein sequence ID" value="PIZ48378.1"/>
    <property type="molecule type" value="Genomic_DNA"/>
</dbReference>
<comment type="caution">
    <text evidence="1">The sequence shown here is derived from an EMBL/GenBank/DDBJ whole genome shotgun (WGS) entry which is preliminary data.</text>
</comment>
<gene>
    <name evidence="1" type="ORF">COY29_03890</name>
</gene>
<proteinExistence type="predicted"/>
<reference evidence="2" key="1">
    <citation type="submission" date="2017-09" db="EMBL/GenBank/DDBJ databases">
        <title>Depth-based differentiation of microbial function through sediment-hosted aquifers and enrichment of novel symbionts in the deep terrestrial subsurface.</title>
        <authorList>
            <person name="Probst A.J."/>
            <person name="Ladd B."/>
            <person name="Jarett J.K."/>
            <person name="Geller-Mcgrath D.E."/>
            <person name="Sieber C.M.K."/>
            <person name="Emerson J.B."/>
            <person name="Anantharaman K."/>
            <person name="Thomas B.C."/>
            <person name="Malmstrom R."/>
            <person name="Stieglmeier M."/>
            <person name="Klingl A."/>
            <person name="Woyke T."/>
            <person name="Ryan C.M."/>
            <person name="Banfield J.F."/>
        </authorList>
    </citation>
    <scope>NUCLEOTIDE SEQUENCE [LARGE SCALE GENOMIC DNA]</scope>
</reference>